<protein>
    <submittedName>
        <fullName evidence="2">Uncharacterized protein</fullName>
    </submittedName>
</protein>
<comment type="caution">
    <text evidence="2">The sequence shown here is derived from an EMBL/GenBank/DDBJ whole genome shotgun (WGS) entry which is preliminary data.</text>
</comment>
<dbReference type="Proteomes" id="UP001585080">
    <property type="component" value="Unassembled WGS sequence"/>
</dbReference>
<organism evidence="2 3">
    <name type="scientific">Streptomyces broussonetiae</name>
    <dbReference type="NCBI Taxonomy" id="2686304"/>
    <lineage>
        <taxon>Bacteria</taxon>
        <taxon>Bacillati</taxon>
        <taxon>Actinomycetota</taxon>
        <taxon>Actinomycetes</taxon>
        <taxon>Kitasatosporales</taxon>
        <taxon>Streptomycetaceae</taxon>
        <taxon>Streptomyces</taxon>
    </lineage>
</organism>
<name>A0ABV5EKY3_9ACTN</name>
<sequence>MLSDSRGGRERPAYDPRLGDTARDTETARIGKVMGFLGPYVQLRPIGGGAEWDASPDALVPVSAAEALSAGVAAANARSRGELT</sequence>
<dbReference type="RefSeq" id="WP_376735779.1">
    <property type="nucleotide sequence ID" value="NZ_JAYMRP010000042.1"/>
</dbReference>
<accession>A0ABV5EKY3</accession>
<evidence type="ECO:0000313" key="3">
    <source>
        <dbReference type="Proteomes" id="UP001585080"/>
    </source>
</evidence>
<gene>
    <name evidence="2" type="ORF">VSS16_32060</name>
</gene>
<reference evidence="2 3" key="1">
    <citation type="submission" date="2024-01" db="EMBL/GenBank/DDBJ databases">
        <title>Genome mining of biosynthetic gene clusters to explore secondary metabolites of Streptomyces sp.</title>
        <authorList>
            <person name="Baig A."/>
            <person name="Ajitkumar Shintre N."/>
            <person name="Kumar H."/>
            <person name="Anbarasu A."/>
            <person name="Ramaiah S."/>
        </authorList>
    </citation>
    <scope>NUCLEOTIDE SEQUENCE [LARGE SCALE GENOMIC DNA]</scope>
    <source>
        <strain evidence="2 3">A57</strain>
    </source>
</reference>
<keyword evidence="3" id="KW-1185">Reference proteome</keyword>
<evidence type="ECO:0000313" key="2">
    <source>
        <dbReference type="EMBL" id="MFB8777303.1"/>
    </source>
</evidence>
<proteinExistence type="predicted"/>
<dbReference type="EMBL" id="JAYMRP010000042">
    <property type="protein sequence ID" value="MFB8777303.1"/>
    <property type="molecule type" value="Genomic_DNA"/>
</dbReference>
<feature type="region of interest" description="Disordered" evidence="1">
    <location>
        <begin position="1"/>
        <end position="25"/>
    </location>
</feature>
<evidence type="ECO:0000256" key="1">
    <source>
        <dbReference type="SAM" id="MobiDB-lite"/>
    </source>
</evidence>